<dbReference type="InterPro" id="IPR055124">
    <property type="entry name" value="PIN-like_DDX60"/>
</dbReference>
<dbReference type="Pfam" id="PF26076">
    <property type="entry name" value="WHD_DDX60"/>
    <property type="match status" value="1"/>
</dbReference>
<gene>
    <name evidence="8" type="ORF">BOKJ2_LOCUS6818</name>
</gene>
<feature type="compositionally biased region" description="Acidic residues" evidence="5">
    <location>
        <begin position="1196"/>
        <end position="1206"/>
    </location>
</feature>
<feature type="compositionally biased region" description="Basic and acidic residues" evidence="5">
    <location>
        <begin position="1184"/>
        <end position="1195"/>
    </location>
</feature>
<proteinExistence type="predicted"/>
<evidence type="ECO:0000313" key="8">
    <source>
        <dbReference type="EMBL" id="CAD5216899.1"/>
    </source>
</evidence>
<feature type="region of interest" description="Disordered" evidence="5">
    <location>
        <begin position="537"/>
        <end position="572"/>
    </location>
</feature>
<feature type="region of interest" description="Disordered" evidence="5">
    <location>
        <begin position="1180"/>
        <end position="1206"/>
    </location>
</feature>
<feature type="region of interest" description="Disordered" evidence="5">
    <location>
        <begin position="1"/>
        <end position="24"/>
    </location>
</feature>
<dbReference type="InterPro" id="IPR001650">
    <property type="entry name" value="Helicase_C-like"/>
</dbReference>
<dbReference type="Pfam" id="PF00270">
    <property type="entry name" value="DEAD"/>
    <property type="match status" value="1"/>
</dbReference>
<reference evidence="8" key="1">
    <citation type="submission" date="2020-09" db="EMBL/GenBank/DDBJ databases">
        <authorList>
            <person name="Kikuchi T."/>
        </authorList>
    </citation>
    <scope>NUCLEOTIDE SEQUENCE</scope>
    <source>
        <strain evidence="8">SH1</strain>
    </source>
</reference>
<evidence type="ECO:0000256" key="4">
    <source>
        <dbReference type="ARBA" id="ARBA00022840"/>
    </source>
</evidence>
<feature type="compositionally biased region" description="Basic and acidic residues" evidence="5">
    <location>
        <begin position="1"/>
        <end position="12"/>
    </location>
</feature>
<dbReference type="EMBL" id="CAJFCW020000003">
    <property type="protein sequence ID" value="CAG9106794.1"/>
    <property type="molecule type" value="Genomic_DNA"/>
</dbReference>
<dbReference type="InterPro" id="IPR052431">
    <property type="entry name" value="SKI2_subfamily_helicases"/>
</dbReference>
<organism evidence="8 9">
    <name type="scientific">Bursaphelenchus okinawaensis</name>
    <dbReference type="NCBI Taxonomy" id="465554"/>
    <lineage>
        <taxon>Eukaryota</taxon>
        <taxon>Metazoa</taxon>
        <taxon>Ecdysozoa</taxon>
        <taxon>Nematoda</taxon>
        <taxon>Chromadorea</taxon>
        <taxon>Rhabditida</taxon>
        <taxon>Tylenchina</taxon>
        <taxon>Tylenchomorpha</taxon>
        <taxon>Aphelenchoidea</taxon>
        <taxon>Aphelenchoididae</taxon>
        <taxon>Bursaphelenchus</taxon>
    </lineage>
</organism>
<evidence type="ECO:0000313" key="9">
    <source>
        <dbReference type="Proteomes" id="UP000614601"/>
    </source>
</evidence>
<dbReference type="Proteomes" id="UP000783686">
    <property type="component" value="Unassembled WGS sequence"/>
</dbReference>
<keyword evidence="9" id="KW-1185">Reference proteome</keyword>
<dbReference type="GO" id="GO:0003676">
    <property type="term" value="F:nucleic acid binding"/>
    <property type="evidence" value="ECO:0007669"/>
    <property type="project" value="InterPro"/>
</dbReference>
<protein>
    <submittedName>
        <fullName evidence="8">Uncharacterized protein</fullName>
    </submittedName>
</protein>
<feature type="domain" description="Helicase C-terminal" evidence="7">
    <location>
        <begin position="1211"/>
        <end position="1373"/>
    </location>
</feature>
<dbReference type="OrthoDB" id="64767at2759"/>
<dbReference type="PROSITE" id="PS51194">
    <property type="entry name" value="HELICASE_CTER"/>
    <property type="match status" value="1"/>
</dbReference>
<evidence type="ECO:0000256" key="3">
    <source>
        <dbReference type="ARBA" id="ARBA00022806"/>
    </source>
</evidence>
<dbReference type="Proteomes" id="UP000614601">
    <property type="component" value="Unassembled WGS sequence"/>
</dbReference>
<dbReference type="InterPro" id="IPR027417">
    <property type="entry name" value="P-loop_NTPase"/>
</dbReference>
<keyword evidence="2" id="KW-0378">Hydrolase</keyword>
<feature type="compositionally biased region" description="Acidic residues" evidence="5">
    <location>
        <begin position="537"/>
        <end position="547"/>
    </location>
</feature>
<comment type="caution">
    <text evidence="8">The sequence shown here is derived from an EMBL/GenBank/DDBJ whole genome shotgun (WGS) entry which is preliminary data.</text>
</comment>
<dbReference type="InterPro" id="IPR011545">
    <property type="entry name" value="DEAD/DEAH_box_helicase_dom"/>
</dbReference>
<dbReference type="GO" id="GO:0005524">
    <property type="term" value="F:ATP binding"/>
    <property type="evidence" value="ECO:0007669"/>
    <property type="project" value="UniProtKB-KW"/>
</dbReference>
<feature type="compositionally biased region" description="Acidic residues" evidence="5">
    <location>
        <begin position="13"/>
        <end position="24"/>
    </location>
</feature>
<keyword evidence="3" id="KW-0347">Helicase</keyword>
<dbReference type="InterPro" id="IPR014001">
    <property type="entry name" value="Helicase_ATP-bd"/>
</dbReference>
<keyword evidence="4" id="KW-0067">ATP-binding</keyword>
<dbReference type="FunFam" id="3.40.50.300:FF:001039">
    <property type="entry name" value="ATP-dependent RNA helicase DDX60"/>
    <property type="match status" value="1"/>
</dbReference>
<dbReference type="GO" id="GO:0004386">
    <property type="term" value="F:helicase activity"/>
    <property type="evidence" value="ECO:0007669"/>
    <property type="project" value="UniProtKB-KW"/>
</dbReference>
<evidence type="ECO:0000256" key="2">
    <source>
        <dbReference type="ARBA" id="ARBA00022801"/>
    </source>
</evidence>
<dbReference type="SMART" id="SM00487">
    <property type="entry name" value="DEXDc"/>
    <property type="match status" value="1"/>
</dbReference>
<dbReference type="Pfam" id="PF00271">
    <property type="entry name" value="Helicase_C"/>
    <property type="match status" value="1"/>
</dbReference>
<dbReference type="SMART" id="SM00490">
    <property type="entry name" value="HELICc"/>
    <property type="match status" value="1"/>
</dbReference>
<dbReference type="Pfam" id="PF23002">
    <property type="entry name" value="PIN-like_DDX60"/>
    <property type="match status" value="1"/>
</dbReference>
<evidence type="ECO:0000259" key="7">
    <source>
        <dbReference type="PROSITE" id="PS51194"/>
    </source>
</evidence>
<evidence type="ECO:0000256" key="1">
    <source>
        <dbReference type="ARBA" id="ARBA00022741"/>
    </source>
</evidence>
<dbReference type="InterPro" id="IPR059032">
    <property type="entry name" value="WHD_DDX60"/>
</dbReference>
<dbReference type="SUPFAM" id="SSF52540">
    <property type="entry name" value="P-loop containing nucleoside triphosphate hydrolases"/>
    <property type="match status" value="1"/>
</dbReference>
<evidence type="ECO:0000256" key="5">
    <source>
        <dbReference type="SAM" id="MobiDB-lite"/>
    </source>
</evidence>
<keyword evidence="1" id="KW-0547">Nucleotide-binding</keyword>
<dbReference type="PROSITE" id="PS51192">
    <property type="entry name" value="HELICASE_ATP_BIND_1"/>
    <property type="match status" value="1"/>
</dbReference>
<dbReference type="PANTHER" id="PTHR44533">
    <property type="entry name" value="DEAD/H RNA HELICASE, PUTATIVE-RELATED"/>
    <property type="match status" value="1"/>
</dbReference>
<name>A0A811KNK9_9BILA</name>
<dbReference type="PANTHER" id="PTHR44533:SF4">
    <property type="entry name" value="DEAD_H RNA HELICASE, PUTATIVE-RELATED"/>
    <property type="match status" value="1"/>
</dbReference>
<dbReference type="Gene3D" id="3.40.50.300">
    <property type="entry name" value="P-loop containing nucleotide triphosphate hydrolases"/>
    <property type="match status" value="2"/>
</dbReference>
<dbReference type="EMBL" id="CAJFDH010000003">
    <property type="protein sequence ID" value="CAD5216899.1"/>
    <property type="molecule type" value="Genomic_DNA"/>
</dbReference>
<accession>A0A811KNK9</accession>
<sequence length="1727" mass="197974">MATEDPIPKVDPEVENESDNESDVESIVDVSEELAKTADQLNYVETLEIGETAELNKALVDSFHCYYTDVINEFADVEIFLISLDSLLCEFTAHKYNNWVLGGQTIVLAHQVRSFFERLNDLNAKYKLIWFTDLEHKYASDSVLNFFYNYLIAFLDSTEYSKYVERFSSPLDPEWDSFLKRLTPSFLLMSVENPSLEVVRDEINFVFEFASVAVQLITKGIPVIYFEGFSMNFSTVLAYRIKVCPVVAFNFDERLSNIWNKSAEKRIHSLSAGECKNTVDFLTIVLKKELEKGRDADFEKFCLSVLLAGFIGQTVGYKRYLPNAEAPKVSDILVTQCRRRIYAALTESLKSLDVKTVKFLLDDIWDGRLILFIFANAINNKPILPYRLQMEFAKAHEKVGFKEALATDENDTLLIPPEDENDGDLLINSCGIFPVQNGFVDAIFGDNEVLKKLSHNPEEQTDFESIFRSAFKWRFLPVEDRLLQLEPKVQLTAYEIKKLNRSRQRQSKWLQAFSDSLEGRGNDLLVDFSRVPRLPAVEEEEKKEDEDDKKGKKGGKGKNDKKATKAPKLSKKDQILEANKQAMVKKQVESDKVKIQYATKVKTNAIQALENVKRKLQLDESKAICAYELILRYADAFYAKANKCQSVEEKRQAAVDLVGQIKQSFVSHWQFLDSSQQGKIEDIWIQLGFYKHPKKKASREYDLGIDVIYYQLYHGGRLIDVLTDSQQDERVVGFKPDAWQRKMLNVVDRGESALIVAPTSAGKTFVSYYCIEKVLRQSNEDVVVYVSPSKALTNQVCGSVYARFRNKPLQGNTVLFGTILNEYSENALNCQVLITIPQCLEEMLLSPDPQIQQFVSRIKYVILDEVHCINTAGQGHIWEHIFLLIKAPFLALSATISNVDVFHQWLQGAENFKAVKGEKPRNVNLIVYKERWSELELAIQKMDDCPDDIDFTRDIELFNKGFSLADMNRKSDSNQGSLADINKAIKSDLKYFMPYSVYKPEKIRMFSIPDDQQLTARQIVELYVIMAEVDGKVKDEYEPSKFFGYTPGALECVWLNRTQLRDFETKLKQRFLDWLHNDQAKIDKVFEKLETDVKDEFDKRMKPFNMFRAALHNVVPLLDQLKGDDMLPSICFNDNREFCEQLAIHSFNEFEVREMRYMNTAEFKKKFNFKAEDRAAKLAKRKRDVKEDDKKKGGPPEDEPPESAEDSDVFALQRIKLKEVLSQFKLQGRVSDEELYEKTIERLNQKSGNRPSTKTLLKLFERGIAFHHEGLNAQERGAVEILFRAGFVGILFSTSTLALGMNMPCKTVVFGIDTPQLSPLQFRQMSGRAGRRGYDPAGTVIFMALPTSKIRRLLTASLATLRGNVPYTTSFLLRLFSYVNGIKEEFSTREEIAAAYKAKTISEKVATTLLEKLKLKEATKKKISSEDDVVQKEGRIQAALTLLKNSFALYTRHEKKEGSLKEVLKGLTFFNIQLLRRLQLINDQGETTGFANIAVHLGVHEPGNLLFVYLLQVGAFHKLHKTTHENETQYKQTLVNVLAHLFTNRRLPVGYEPGEKNIALPKMPEMFEDLVNKYNKDTEKLLLASLQAFFPSKQIDNEYFRLSGKTTDLSFAETNVVSVFDDDLAVDPAFIPTVVELKDHRGRVIHRNSYAYDFYINGSKDSLITDNKLDIGEIWYLIDDFNKMLKSLREVLAYSARVNDAVLLSVTQISEEYEKKFRHAFGMKTFT</sequence>
<dbReference type="GO" id="GO:0016787">
    <property type="term" value="F:hydrolase activity"/>
    <property type="evidence" value="ECO:0007669"/>
    <property type="project" value="UniProtKB-KW"/>
</dbReference>
<dbReference type="GO" id="GO:0005737">
    <property type="term" value="C:cytoplasm"/>
    <property type="evidence" value="ECO:0007669"/>
    <property type="project" value="TreeGrafter"/>
</dbReference>
<feature type="domain" description="Helicase ATP-binding" evidence="6">
    <location>
        <begin position="744"/>
        <end position="914"/>
    </location>
</feature>
<evidence type="ECO:0000259" key="6">
    <source>
        <dbReference type="PROSITE" id="PS51192"/>
    </source>
</evidence>
<dbReference type="CDD" id="cd18795">
    <property type="entry name" value="SF2_C_Ski2"/>
    <property type="match status" value="1"/>
</dbReference>